<sequence length="87" mass="9355">MVPKNILVTLAICLLGASAAPVPSEGAPEAKRDDADAAYLIGYPAKRDDADAAYLIGYPAKRDDADAAYLIGYTQPKLREMTLMQRI</sequence>
<feature type="chain" id="PRO_5012634819" evidence="1">
    <location>
        <begin position="20"/>
        <end position="87"/>
    </location>
</feature>
<dbReference type="RefSeq" id="XP_020055370.1">
    <property type="nucleotide sequence ID" value="XM_020201459.1"/>
</dbReference>
<dbReference type="VEuPathDB" id="FungiDB:ASPACDRAFT_44658"/>
<feature type="signal peptide" evidence="1">
    <location>
        <begin position="1"/>
        <end position="19"/>
    </location>
</feature>
<keyword evidence="3" id="KW-1185">Reference proteome</keyword>
<dbReference type="STRING" id="690307.A0A1L9WS47"/>
<dbReference type="OrthoDB" id="5414409at2759"/>
<organism evidence="2 3">
    <name type="scientific">Aspergillus aculeatus (strain ATCC 16872 / CBS 172.66 / WB 5094)</name>
    <dbReference type="NCBI Taxonomy" id="690307"/>
    <lineage>
        <taxon>Eukaryota</taxon>
        <taxon>Fungi</taxon>
        <taxon>Dikarya</taxon>
        <taxon>Ascomycota</taxon>
        <taxon>Pezizomycotina</taxon>
        <taxon>Eurotiomycetes</taxon>
        <taxon>Eurotiomycetidae</taxon>
        <taxon>Eurotiales</taxon>
        <taxon>Aspergillaceae</taxon>
        <taxon>Aspergillus</taxon>
        <taxon>Aspergillus subgen. Circumdati</taxon>
    </lineage>
</organism>
<dbReference type="GeneID" id="30975273"/>
<evidence type="ECO:0000313" key="2">
    <source>
        <dbReference type="EMBL" id="OJJ99030.1"/>
    </source>
</evidence>
<proteinExistence type="predicted"/>
<reference evidence="3" key="1">
    <citation type="journal article" date="2017" name="Genome Biol.">
        <title>Comparative genomics reveals high biological diversity and specific adaptations in the industrially and medically important fungal genus Aspergillus.</title>
        <authorList>
            <person name="de Vries R.P."/>
            <person name="Riley R."/>
            <person name="Wiebenga A."/>
            <person name="Aguilar-Osorio G."/>
            <person name="Amillis S."/>
            <person name="Uchima C.A."/>
            <person name="Anderluh G."/>
            <person name="Asadollahi M."/>
            <person name="Askin M."/>
            <person name="Barry K."/>
            <person name="Battaglia E."/>
            <person name="Bayram O."/>
            <person name="Benocci T."/>
            <person name="Braus-Stromeyer S.A."/>
            <person name="Caldana C."/>
            <person name="Canovas D."/>
            <person name="Cerqueira G.C."/>
            <person name="Chen F."/>
            <person name="Chen W."/>
            <person name="Choi C."/>
            <person name="Clum A."/>
            <person name="Dos Santos R.A."/>
            <person name="Damasio A.R."/>
            <person name="Diallinas G."/>
            <person name="Emri T."/>
            <person name="Fekete E."/>
            <person name="Flipphi M."/>
            <person name="Freyberg S."/>
            <person name="Gallo A."/>
            <person name="Gournas C."/>
            <person name="Habgood R."/>
            <person name="Hainaut M."/>
            <person name="Harispe M.L."/>
            <person name="Henrissat B."/>
            <person name="Hilden K.S."/>
            <person name="Hope R."/>
            <person name="Hossain A."/>
            <person name="Karabika E."/>
            <person name="Karaffa L."/>
            <person name="Karanyi Z."/>
            <person name="Krasevec N."/>
            <person name="Kuo A."/>
            <person name="Kusch H."/>
            <person name="LaButti K."/>
            <person name="Lagendijk E.L."/>
            <person name="Lapidus A."/>
            <person name="Levasseur A."/>
            <person name="Lindquist E."/>
            <person name="Lipzen A."/>
            <person name="Logrieco A.F."/>
            <person name="MacCabe A."/>
            <person name="Maekelae M.R."/>
            <person name="Malavazi I."/>
            <person name="Melin P."/>
            <person name="Meyer V."/>
            <person name="Mielnichuk N."/>
            <person name="Miskei M."/>
            <person name="Molnar A.P."/>
            <person name="Mule G."/>
            <person name="Ngan C.Y."/>
            <person name="Orejas M."/>
            <person name="Orosz E."/>
            <person name="Ouedraogo J.P."/>
            <person name="Overkamp K.M."/>
            <person name="Park H.-S."/>
            <person name="Perrone G."/>
            <person name="Piumi F."/>
            <person name="Punt P.J."/>
            <person name="Ram A.F."/>
            <person name="Ramon A."/>
            <person name="Rauscher S."/>
            <person name="Record E."/>
            <person name="Riano-Pachon D.M."/>
            <person name="Robert V."/>
            <person name="Roehrig J."/>
            <person name="Ruller R."/>
            <person name="Salamov A."/>
            <person name="Salih N.S."/>
            <person name="Samson R.A."/>
            <person name="Sandor E."/>
            <person name="Sanguinetti M."/>
            <person name="Schuetze T."/>
            <person name="Sepcic K."/>
            <person name="Shelest E."/>
            <person name="Sherlock G."/>
            <person name="Sophianopoulou V."/>
            <person name="Squina F.M."/>
            <person name="Sun H."/>
            <person name="Susca A."/>
            <person name="Todd R.B."/>
            <person name="Tsang A."/>
            <person name="Unkles S.E."/>
            <person name="van de Wiele N."/>
            <person name="van Rossen-Uffink D."/>
            <person name="Oliveira J.V."/>
            <person name="Vesth T.C."/>
            <person name="Visser J."/>
            <person name="Yu J.-H."/>
            <person name="Zhou M."/>
            <person name="Andersen M.R."/>
            <person name="Archer D.B."/>
            <person name="Baker S.E."/>
            <person name="Benoit I."/>
            <person name="Brakhage A.A."/>
            <person name="Braus G.H."/>
            <person name="Fischer R."/>
            <person name="Frisvad J.C."/>
            <person name="Goldman G.H."/>
            <person name="Houbraken J."/>
            <person name="Oakley B."/>
            <person name="Pocsi I."/>
            <person name="Scazzocchio C."/>
            <person name="Seiboth B."/>
            <person name="vanKuyk P.A."/>
            <person name="Wortman J."/>
            <person name="Dyer P.S."/>
            <person name="Grigoriev I.V."/>
        </authorList>
    </citation>
    <scope>NUCLEOTIDE SEQUENCE [LARGE SCALE GENOMIC DNA]</scope>
    <source>
        <strain evidence="3">ATCC 16872 / CBS 172.66 / WB 5094</strain>
    </source>
</reference>
<accession>A0A1L9WS47</accession>
<dbReference type="AlphaFoldDB" id="A0A1L9WS47"/>
<keyword evidence="1" id="KW-0732">Signal</keyword>
<evidence type="ECO:0000313" key="3">
    <source>
        <dbReference type="Proteomes" id="UP000184546"/>
    </source>
</evidence>
<dbReference type="Proteomes" id="UP000184546">
    <property type="component" value="Unassembled WGS sequence"/>
</dbReference>
<gene>
    <name evidence="2" type="ORF">ASPACDRAFT_44658</name>
</gene>
<evidence type="ECO:0000256" key="1">
    <source>
        <dbReference type="SAM" id="SignalP"/>
    </source>
</evidence>
<name>A0A1L9WS47_ASPA1</name>
<dbReference type="EMBL" id="KV878979">
    <property type="protein sequence ID" value="OJJ99030.1"/>
    <property type="molecule type" value="Genomic_DNA"/>
</dbReference>
<protein>
    <submittedName>
        <fullName evidence="2">Uncharacterized protein</fullName>
    </submittedName>
</protein>